<evidence type="ECO:0000259" key="7">
    <source>
        <dbReference type="Pfam" id="PF01137"/>
    </source>
</evidence>
<evidence type="ECO:0000256" key="6">
    <source>
        <dbReference type="NCBIfam" id="TIGR03399"/>
    </source>
</evidence>
<dbReference type="PANTHER" id="PTHR11096:SF0">
    <property type="entry name" value="RNA 3'-TERMINAL PHOSPHATE CYCLASE"/>
    <property type="match status" value="1"/>
</dbReference>
<protein>
    <recommendedName>
        <fullName evidence="5 6">RNA 3'-terminal phosphate cyclase</fullName>
        <shortName evidence="5">RNA cyclase</shortName>
        <shortName evidence="5">RNA-3'-phosphate cyclase</shortName>
        <ecNumber evidence="5 6">6.5.1.4</ecNumber>
    </recommendedName>
</protein>
<comment type="subcellular location">
    <subcellularLocation>
        <location evidence="5">Cytoplasm</location>
    </subcellularLocation>
</comment>
<dbReference type="Proteomes" id="UP000309215">
    <property type="component" value="Unassembled WGS sequence"/>
</dbReference>
<feature type="binding site" evidence="5">
    <location>
        <begin position="282"/>
        <end position="286"/>
    </location>
    <ligand>
        <name>ATP</name>
        <dbReference type="ChEBI" id="CHEBI:30616"/>
    </ligand>
</feature>
<dbReference type="InterPro" id="IPR013792">
    <property type="entry name" value="RNA3'P_cycl/enolpyr_Trfase_a/b"/>
</dbReference>
<evidence type="ECO:0000313" key="9">
    <source>
        <dbReference type="EMBL" id="TKD06607.1"/>
    </source>
</evidence>
<dbReference type="RefSeq" id="WP_136930458.1">
    <property type="nucleotide sequence ID" value="NZ_SSMQ01000018.1"/>
</dbReference>
<gene>
    <name evidence="5" type="primary">rtcA</name>
    <name evidence="9" type="ORF">E8A74_19055</name>
</gene>
<feature type="domain" description="RNA 3'-terminal phosphate cyclase" evidence="7">
    <location>
        <begin position="9"/>
        <end position="324"/>
    </location>
</feature>
<keyword evidence="5" id="KW-0067">ATP-binding</keyword>
<feature type="domain" description="RNA 3'-terminal phosphate cyclase insert" evidence="8">
    <location>
        <begin position="181"/>
        <end position="273"/>
    </location>
</feature>
<dbReference type="PIRSF" id="PIRSF005378">
    <property type="entry name" value="RNA3'_term_phos_cycl_euk"/>
    <property type="match status" value="1"/>
</dbReference>
<dbReference type="GO" id="GO:0005524">
    <property type="term" value="F:ATP binding"/>
    <property type="evidence" value="ECO:0007669"/>
    <property type="project" value="UniProtKB-KW"/>
</dbReference>
<dbReference type="EMBL" id="SSMQ01000018">
    <property type="protein sequence ID" value="TKD06607.1"/>
    <property type="molecule type" value="Genomic_DNA"/>
</dbReference>
<evidence type="ECO:0000256" key="5">
    <source>
        <dbReference type="HAMAP-Rule" id="MF_00200"/>
    </source>
</evidence>
<dbReference type="OrthoDB" id="9789235at2"/>
<keyword evidence="2 5" id="KW-0436">Ligase</keyword>
<dbReference type="InterPro" id="IPR017770">
    <property type="entry name" value="RNA3'_term_phos_cyc_type_1"/>
</dbReference>
<dbReference type="Gene3D" id="3.65.10.20">
    <property type="entry name" value="RNA 3'-terminal phosphate cyclase domain"/>
    <property type="match status" value="1"/>
</dbReference>
<dbReference type="InterPro" id="IPR037136">
    <property type="entry name" value="RNA3'_phos_cyclase_dom_sf"/>
</dbReference>
<dbReference type="GO" id="GO:0003963">
    <property type="term" value="F:RNA-3'-phosphate cyclase activity"/>
    <property type="evidence" value="ECO:0007669"/>
    <property type="project" value="UniProtKB-UniRule"/>
</dbReference>
<dbReference type="GO" id="GO:0006396">
    <property type="term" value="P:RNA processing"/>
    <property type="evidence" value="ECO:0007669"/>
    <property type="project" value="UniProtKB-UniRule"/>
</dbReference>
<dbReference type="AlphaFoldDB" id="A0A4U1JB60"/>
<evidence type="ECO:0000313" key="10">
    <source>
        <dbReference type="Proteomes" id="UP000309215"/>
    </source>
</evidence>
<keyword evidence="5" id="KW-0963">Cytoplasm</keyword>
<dbReference type="InterPro" id="IPR000228">
    <property type="entry name" value="RNA3'_term_phos_cyc"/>
</dbReference>
<evidence type="ECO:0000259" key="8">
    <source>
        <dbReference type="Pfam" id="PF05189"/>
    </source>
</evidence>
<feature type="active site" description="Tele-AMP-histidine intermediate" evidence="5">
    <location>
        <position position="307"/>
    </location>
</feature>
<proteinExistence type="inferred from homology"/>
<dbReference type="Pfam" id="PF01137">
    <property type="entry name" value="RTC"/>
    <property type="match status" value="1"/>
</dbReference>
<accession>A0A4U1JB60</accession>
<dbReference type="InterPro" id="IPR013791">
    <property type="entry name" value="RNA3'-term_phos_cycl_insert"/>
</dbReference>
<comment type="function">
    <text evidence="5">Catalyzes the conversion of 3'-phosphate to a 2',3'-cyclic phosphodiester at the end of RNA. The mechanism of action of the enzyme occurs in 3 steps: (A) adenylation of the enzyme by ATP; (B) transfer of adenylate to an RNA-N3'P to produce RNA-N3'PP5'A; (C) and attack of the adjacent 2'-hydroxyl on the 3'-phosphorus in the diester linkage to produce the cyclic end product. The biological role of this enzyme is unknown but it is likely to function in some aspects of cellular RNA processing.</text>
</comment>
<comment type="catalytic activity">
    <reaction evidence="4 5">
        <text>a 3'-end 3'-phospho-ribonucleotide-RNA + ATP = a 3'-end 2',3'-cyclophospho-ribonucleotide-RNA + AMP + diphosphate</text>
        <dbReference type="Rhea" id="RHEA:23976"/>
        <dbReference type="Rhea" id="RHEA-COMP:10463"/>
        <dbReference type="Rhea" id="RHEA-COMP:10464"/>
        <dbReference type="ChEBI" id="CHEBI:30616"/>
        <dbReference type="ChEBI" id="CHEBI:33019"/>
        <dbReference type="ChEBI" id="CHEBI:83062"/>
        <dbReference type="ChEBI" id="CHEBI:83064"/>
        <dbReference type="ChEBI" id="CHEBI:456215"/>
        <dbReference type="EC" id="6.5.1.4"/>
    </reaction>
</comment>
<name>A0A4U1JB60_9BACT</name>
<dbReference type="Pfam" id="PF05189">
    <property type="entry name" value="RTC_insert"/>
    <property type="match status" value="1"/>
</dbReference>
<sequence length="342" mass="36344">MLTLDGATGEGGGQILRSSLALSMVTGQAFRVHSIRARRSKPGLMRQHLAAVRAAAEVSGAALEGDVINSRELVFRPSAVKHGSYRFAIGSAGSATLVLQTVLPALLATAGSSSLVFEGGTHNPMAPPYDFVERAFLPIVRRMGASISAQIVSYGFYPAGGGRVEVTVEGCPRLAALALLNRGEVRRTQLRALVSQIPGTVGLREVDAFLAEVPWDRACARPEVVKNSPGPGNALVADVESEHVTEIFTSFGERGVRAEAVAEKLAKEVKRYLVAGVPVGEHLADQLLLPMALGEGGAFRTLAPSGHTRTQVEVIRTFLGTEVRMDERGAEECVIEVKGMRR</sequence>
<dbReference type="HAMAP" id="MF_00200">
    <property type="entry name" value="RTC"/>
    <property type="match status" value="1"/>
</dbReference>
<dbReference type="NCBIfam" id="TIGR03399">
    <property type="entry name" value="RNA_3prim_cycl"/>
    <property type="match status" value="1"/>
</dbReference>
<evidence type="ECO:0000256" key="4">
    <source>
        <dbReference type="ARBA" id="ARBA00024481"/>
    </source>
</evidence>
<evidence type="ECO:0000256" key="3">
    <source>
        <dbReference type="ARBA" id="ARBA00022741"/>
    </source>
</evidence>
<dbReference type="GO" id="GO:0005737">
    <property type="term" value="C:cytoplasm"/>
    <property type="evidence" value="ECO:0007669"/>
    <property type="project" value="UniProtKB-SubCell"/>
</dbReference>
<dbReference type="Gene3D" id="3.30.360.20">
    <property type="entry name" value="RNA 3'-terminal phosphate cyclase, insert domain"/>
    <property type="match status" value="1"/>
</dbReference>
<dbReference type="PANTHER" id="PTHR11096">
    <property type="entry name" value="RNA 3' TERMINAL PHOSPHATE CYCLASE"/>
    <property type="match status" value="1"/>
</dbReference>
<keyword evidence="3 5" id="KW-0547">Nucleotide-binding</keyword>
<keyword evidence="10" id="KW-1185">Reference proteome</keyword>
<evidence type="ECO:0000256" key="2">
    <source>
        <dbReference type="ARBA" id="ARBA00022598"/>
    </source>
</evidence>
<organism evidence="9 10">
    <name type="scientific">Polyangium fumosum</name>
    <dbReference type="NCBI Taxonomy" id="889272"/>
    <lineage>
        <taxon>Bacteria</taxon>
        <taxon>Pseudomonadati</taxon>
        <taxon>Myxococcota</taxon>
        <taxon>Polyangia</taxon>
        <taxon>Polyangiales</taxon>
        <taxon>Polyangiaceae</taxon>
        <taxon>Polyangium</taxon>
    </lineage>
</organism>
<comment type="caution">
    <text evidence="9">The sequence shown here is derived from an EMBL/GenBank/DDBJ whole genome shotgun (WGS) entry which is preliminary data.</text>
</comment>
<dbReference type="SUPFAM" id="SSF52913">
    <property type="entry name" value="RNA 3'-terminal phosphate cyclase, RPTC, insert domain"/>
    <property type="match status" value="1"/>
</dbReference>
<evidence type="ECO:0000256" key="1">
    <source>
        <dbReference type="ARBA" id="ARBA00009206"/>
    </source>
</evidence>
<dbReference type="EC" id="6.5.1.4" evidence="5 6"/>
<comment type="similarity">
    <text evidence="1 5">Belongs to the RNA 3'-terminal cyclase family. Type 1 subfamily.</text>
</comment>
<feature type="binding site" evidence="5">
    <location>
        <position position="100"/>
    </location>
    <ligand>
        <name>ATP</name>
        <dbReference type="ChEBI" id="CHEBI:30616"/>
    </ligand>
</feature>
<reference evidence="9 10" key="1">
    <citation type="submission" date="2019-04" db="EMBL/GenBank/DDBJ databases">
        <authorList>
            <person name="Li Y."/>
            <person name="Wang J."/>
        </authorList>
    </citation>
    <scope>NUCLEOTIDE SEQUENCE [LARGE SCALE GENOMIC DNA]</scope>
    <source>
        <strain evidence="9 10">DSM 14668</strain>
    </source>
</reference>
<dbReference type="InterPro" id="IPR023797">
    <property type="entry name" value="RNA3'_phos_cyclase_dom"/>
</dbReference>
<dbReference type="InterPro" id="IPR036553">
    <property type="entry name" value="RPTC_insert"/>
</dbReference>
<dbReference type="SUPFAM" id="SSF55205">
    <property type="entry name" value="EPT/RTPC-like"/>
    <property type="match status" value="1"/>
</dbReference>
<dbReference type="NCBIfam" id="NF003246">
    <property type="entry name" value="PRK04204.1-2"/>
    <property type="match status" value="1"/>
</dbReference>